<dbReference type="PANTHER" id="PTHR45138">
    <property type="entry name" value="REGULATORY COMPONENTS OF SENSORY TRANSDUCTION SYSTEM"/>
    <property type="match status" value="1"/>
</dbReference>
<protein>
    <recommendedName>
        <fullName evidence="2">GGDEF domain-containing protein</fullName>
    </recommendedName>
</protein>
<evidence type="ECO:0000256" key="1">
    <source>
        <dbReference type="SAM" id="Phobius"/>
    </source>
</evidence>
<dbReference type="Pfam" id="PF00990">
    <property type="entry name" value="GGDEF"/>
    <property type="match status" value="1"/>
</dbReference>
<keyword evidence="1" id="KW-0812">Transmembrane</keyword>
<evidence type="ECO:0000313" key="4">
    <source>
        <dbReference type="Proteomes" id="UP000647587"/>
    </source>
</evidence>
<keyword evidence="4" id="KW-1185">Reference proteome</keyword>
<feature type="domain" description="GGDEF" evidence="2">
    <location>
        <begin position="100"/>
        <end position="212"/>
    </location>
</feature>
<accession>A0ABQ2ES85</accession>
<dbReference type="PROSITE" id="PS50887">
    <property type="entry name" value="GGDEF"/>
    <property type="match status" value="1"/>
</dbReference>
<dbReference type="InterPro" id="IPR029787">
    <property type="entry name" value="Nucleotide_cyclase"/>
</dbReference>
<feature type="transmembrane region" description="Helical" evidence="1">
    <location>
        <begin position="41"/>
        <end position="61"/>
    </location>
</feature>
<reference evidence="4" key="1">
    <citation type="journal article" date="2019" name="Int. J. Syst. Evol. Microbiol.">
        <title>The Global Catalogue of Microorganisms (GCM) 10K type strain sequencing project: providing services to taxonomists for standard genome sequencing and annotation.</title>
        <authorList>
            <consortium name="The Broad Institute Genomics Platform"/>
            <consortium name="The Broad Institute Genome Sequencing Center for Infectious Disease"/>
            <person name="Wu L."/>
            <person name="Ma J."/>
        </authorList>
    </citation>
    <scope>NUCLEOTIDE SEQUENCE [LARGE SCALE GENOMIC DNA]</scope>
    <source>
        <strain evidence="4">JCM 30331</strain>
    </source>
</reference>
<dbReference type="EMBL" id="BMPP01000004">
    <property type="protein sequence ID" value="GGK19850.1"/>
    <property type="molecule type" value="Genomic_DNA"/>
</dbReference>
<gene>
    <name evidence="3" type="ORF">GCM10008955_11570</name>
</gene>
<comment type="caution">
    <text evidence="3">The sequence shown here is derived from an EMBL/GenBank/DDBJ whole genome shotgun (WGS) entry which is preliminary data.</text>
</comment>
<keyword evidence="1" id="KW-1133">Transmembrane helix</keyword>
<dbReference type="PANTHER" id="PTHR45138:SF9">
    <property type="entry name" value="DIGUANYLATE CYCLASE DGCM-RELATED"/>
    <property type="match status" value="1"/>
</dbReference>
<dbReference type="SMART" id="SM00267">
    <property type="entry name" value="GGDEF"/>
    <property type="match status" value="1"/>
</dbReference>
<proteinExistence type="predicted"/>
<dbReference type="InterPro" id="IPR043128">
    <property type="entry name" value="Rev_trsase/Diguanyl_cyclase"/>
</dbReference>
<name>A0ABQ2ES85_9DEIO</name>
<dbReference type="InterPro" id="IPR000160">
    <property type="entry name" value="GGDEF_dom"/>
</dbReference>
<evidence type="ECO:0000259" key="2">
    <source>
        <dbReference type="PROSITE" id="PS50887"/>
    </source>
</evidence>
<dbReference type="Gene3D" id="3.30.70.270">
    <property type="match status" value="1"/>
</dbReference>
<organism evidence="3 4">
    <name type="scientific">Deinococcus malanensis</name>
    <dbReference type="NCBI Taxonomy" id="1706855"/>
    <lineage>
        <taxon>Bacteria</taxon>
        <taxon>Thermotogati</taxon>
        <taxon>Deinococcota</taxon>
        <taxon>Deinococci</taxon>
        <taxon>Deinococcales</taxon>
        <taxon>Deinococcaceae</taxon>
        <taxon>Deinococcus</taxon>
    </lineage>
</organism>
<dbReference type="NCBIfam" id="TIGR00254">
    <property type="entry name" value="GGDEF"/>
    <property type="match status" value="1"/>
</dbReference>
<sequence length="212" mass="22882">MLPIALSAVWFGFTGVMVFSLYTLAVGTLVFPLPLEQQFGVVWSTLMQFAAGSLVAWLLAFTDRTFGMLQRGALVDGLTDLGNRRAFDDALAEAWEADSEELCLALVDVDGLKLVNDQLGHDAGDRLIRRFARAVARHLGNGQQVFRLGGDEFVVLCSRDRVQNLSPSLARAVLQVRCSGFPQASASMGVASGSEVQGPKNCSIWPTSGCTR</sequence>
<dbReference type="InterPro" id="IPR050469">
    <property type="entry name" value="Diguanylate_Cyclase"/>
</dbReference>
<evidence type="ECO:0000313" key="3">
    <source>
        <dbReference type="EMBL" id="GGK19850.1"/>
    </source>
</evidence>
<dbReference type="Proteomes" id="UP000647587">
    <property type="component" value="Unassembled WGS sequence"/>
</dbReference>
<dbReference type="CDD" id="cd01949">
    <property type="entry name" value="GGDEF"/>
    <property type="match status" value="1"/>
</dbReference>
<feature type="transmembrane region" description="Helical" evidence="1">
    <location>
        <begin position="7"/>
        <end position="35"/>
    </location>
</feature>
<dbReference type="SUPFAM" id="SSF55073">
    <property type="entry name" value="Nucleotide cyclase"/>
    <property type="match status" value="1"/>
</dbReference>
<keyword evidence="1" id="KW-0472">Membrane</keyword>